<gene>
    <name evidence="2" type="ORF">BRPE64_ECDS01670</name>
</gene>
<protein>
    <recommendedName>
        <fullName evidence="4">Cobalt transporter subunit CbtA</fullName>
    </recommendedName>
</protein>
<evidence type="ECO:0000256" key="1">
    <source>
        <dbReference type="SAM" id="Phobius"/>
    </source>
</evidence>
<keyword evidence="3" id="KW-1185">Reference proteome</keyword>
<feature type="transmembrane region" description="Helical" evidence="1">
    <location>
        <begin position="119"/>
        <end position="137"/>
    </location>
</feature>
<feature type="transmembrane region" description="Helical" evidence="1">
    <location>
        <begin position="188"/>
        <end position="208"/>
    </location>
</feature>
<reference evidence="2 3" key="1">
    <citation type="journal article" date="2013" name="Genome Announc.">
        <title>Complete Genome Sequence of Burkholderia sp. Strain RPE64, Bacterial Symbiont of the Bean Bug Riptortus pedestris.</title>
        <authorList>
            <person name="Shibata T.F."/>
            <person name="Maeda T."/>
            <person name="Nikoh N."/>
            <person name="Yamaguchi K."/>
            <person name="Oshima K."/>
            <person name="Hattori M."/>
            <person name="Nishiyama T."/>
            <person name="Hasebe M."/>
            <person name="Fukatsu T."/>
            <person name="Kikuchi Y."/>
            <person name="Shigenobu S."/>
        </authorList>
    </citation>
    <scope>NUCLEOTIDE SEQUENCE [LARGE SCALE GENOMIC DNA]</scope>
    <source>
        <plasmid evidence="2 3">p2</plasmid>
    </source>
</reference>
<feature type="transmembrane region" description="Helical" evidence="1">
    <location>
        <begin position="157"/>
        <end position="176"/>
    </location>
</feature>
<evidence type="ECO:0008006" key="4">
    <source>
        <dbReference type="Google" id="ProtNLM"/>
    </source>
</evidence>
<sequence>MTDATCWAFRATDEETIMVGKLLMRGMLVGVVAGLLAFCFARMAGEPQIERAIAFEAHEAHEHAHAGNAPEPEIVNRETQAGAGLLTGVLAYGAAFGGLFALAFAYAWGRAGSTGARPLAGWLALAAFIALVALPTLKYPANPPSVGVPETIGARTALYFLCIGISVAITLMSITLRNAASRTLGDTNATLAGLLAFAVMAAAMLALLPDIDEVPAEFPATLLWKFRVASIGMQAIIWTVVGAAFGPVAERVALPGAARVRPAIRIDTPVRHS</sequence>
<dbReference type="Pfam" id="PF09490">
    <property type="entry name" value="CbtA"/>
    <property type="match status" value="1"/>
</dbReference>
<accession>A0A060PQV8</accession>
<feature type="transmembrane region" description="Helical" evidence="1">
    <location>
        <begin position="27"/>
        <end position="45"/>
    </location>
</feature>
<dbReference type="InterPro" id="IPR012666">
    <property type="entry name" value="CbtA_put"/>
</dbReference>
<dbReference type="EMBL" id="AP013062">
    <property type="protein sequence ID" value="BAO94049.1"/>
    <property type="molecule type" value="Genomic_DNA"/>
</dbReference>
<evidence type="ECO:0000313" key="3">
    <source>
        <dbReference type="Proteomes" id="UP000013966"/>
    </source>
</evidence>
<keyword evidence="1" id="KW-1133">Transmembrane helix</keyword>
<proteinExistence type="predicted"/>
<geneLocation type="plasmid" evidence="2 3">
    <name>p2</name>
</geneLocation>
<dbReference type="Proteomes" id="UP000013966">
    <property type="component" value="Plasmid p2"/>
</dbReference>
<evidence type="ECO:0000313" key="2">
    <source>
        <dbReference type="EMBL" id="BAO94049.1"/>
    </source>
</evidence>
<keyword evidence="2" id="KW-0614">Plasmid</keyword>
<organism evidence="2 3">
    <name type="scientific">Caballeronia insecticola</name>
    <dbReference type="NCBI Taxonomy" id="758793"/>
    <lineage>
        <taxon>Bacteria</taxon>
        <taxon>Pseudomonadati</taxon>
        <taxon>Pseudomonadota</taxon>
        <taxon>Betaproteobacteria</taxon>
        <taxon>Burkholderiales</taxon>
        <taxon>Burkholderiaceae</taxon>
        <taxon>Caballeronia</taxon>
    </lineage>
</organism>
<dbReference type="AlphaFoldDB" id="A0A060PQV8"/>
<reference evidence="2 3" key="2">
    <citation type="journal article" date="2018" name="Int. J. Syst. Evol. Microbiol.">
        <title>Burkholderia insecticola sp. nov., a gut symbiotic bacterium of the bean bug Riptortus pedestris.</title>
        <authorList>
            <person name="Takeshita K."/>
            <person name="Tamaki H."/>
            <person name="Ohbayashi T."/>
            <person name="Meng X.-Y."/>
            <person name="Sone T."/>
            <person name="Mitani Y."/>
            <person name="Peeters C."/>
            <person name="Kikuchi Y."/>
            <person name="Vandamme P."/>
        </authorList>
    </citation>
    <scope>NUCLEOTIDE SEQUENCE [LARGE SCALE GENOMIC DNA]</scope>
    <source>
        <strain evidence="2">RPE64</strain>
        <plasmid evidence="2 3">p2</plasmid>
    </source>
</reference>
<keyword evidence="1" id="KW-0472">Membrane</keyword>
<feature type="transmembrane region" description="Helical" evidence="1">
    <location>
        <begin position="85"/>
        <end position="107"/>
    </location>
</feature>
<keyword evidence="1" id="KW-0812">Transmembrane</keyword>
<dbReference type="HOGENOM" id="CLU_090632_0_0_4"/>
<name>A0A060PQV8_9BURK</name>
<feature type="transmembrane region" description="Helical" evidence="1">
    <location>
        <begin position="228"/>
        <end position="249"/>
    </location>
</feature>
<dbReference type="KEGG" id="buo:BRPE64_ECDS01670"/>